<organism evidence="2 3">
    <name type="scientific">Xylanibacter ruminicola</name>
    <name type="common">Prevotella ruminicola</name>
    <dbReference type="NCBI Taxonomy" id="839"/>
    <lineage>
        <taxon>Bacteria</taxon>
        <taxon>Pseudomonadati</taxon>
        <taxon>Bacteroidota</taxon>
        <taxon>Bacteroidia</taxon>
        <taxon>Bacteroidales</taxon>
        <taxon>Prevotellaceae</taxon>
        <taxon>Xylanibacter</taxon>
    </lineage>
</organism>
<sequence length="687" mass="80571">MKRFIIISLLTVLSLPILACAWSDPTNPYLFSMYQQNDFKNRVERICNDNWKAYLGSTEEYFWFNADDAINAARRKGDVLMVSYLQNLKKYLNCVDIEQRKQYEWDYPTKKAIATQQRNLQTVRTYALGKTKSKLRSQHALLYMRCNMMLGRHQDNINFWQQTASRYIETVYKDMMKNIYAGALYKSGRTAEAGELFAEMDDYESLMTIYYQKRSFQAIRQQYQQHPNAKVLPFLLQDFVNNAQEAEDAKNEGNIGGKLFIRDINQQESQQMQQFCEQVVREGKTTTPTMWMSAKAWLEYLAGQQQAALKDINAAMKLDGTDRMKDNARVLKLFITTATAKPSDSFDAYFAEELAWLLSKQQTADGFFDHAMRRLSHQAIVPHYQHKPEQQLALMIITGNTDYLERIDTMPVANLEKFYHYTKTAGKKSFDQFLLRQLHLNDTSLVELIGTKYMRLAQWDKAIKWLSPLPVGYFNQQHNNEYRYYSLMRRYDIEPWITRQWLDTNKAYEHTYTWKKNIKLDFCQEMQSLESALNLLQGQAYEQRCYELAVRYAQASIKGDCWWLLRDAKSAYDSVRVNETDFGAKAVELLQRTASSANKDLKLKALFAMGWQELYNATPGAKLWRADEWDDQQADYVRKYYSGAAQFRAYQSVFALTGPSASQPTYINKCDEYQQFRKYYTKHKTGI</sequence>
<feature type="signal peptide" evidence="1">
    <location>
        <begin position="1"/>
        <end position="21"/>
    </location>
</feature>
<evidence type="ECO:0000256" key="1">
    <source>
        <dbReference type="SAM" id="SignalP"/>
    </source>
</evidence>
<comment type="caution">
    <text evidence="2">The sequence shown here is derived from an EMBL/GenBank/DDBJ whole genome shotgun (WGS) entry which is preliminary data.</text>
</comment>
<dbReference type="Proteomes" id="UP000806522">
    <property type="component" value="Unassembled WGS sequence"/>
</dbReference>
<keyword evidence="1" id="KW-0732">Signal</keyword>
<proteinExistence type="predicted"/>
<dbReference type="AlphaFoldDB" id="A0A9D5S8Q4"/>
<protein>
    <recommendedName>
        <fullName evidence="4">Lipoprotein</fullName>
    </recommendedName>
</protein>
<name>A0A9D5S8Q4_XYLRU</name>
<evidence type="ECO:0000313" key="3">
    <source>
        <dbReference type="Proteomes" id="UP000806522"/>
    </source>
</evidence>
<reference evidence="2" key="1">
    <citation type="submission" date="2019-04" db="EMBL/GenBank/DDBJ databases">
        <title>Evolution of Biomass-Degrading Anaerobic Consortia Revealed by Metagenomics.</title>
        <authorList>
            <person name="Peng X."/>
        </authorList>
    </citation>
    <scope>NUCLEOTIDE SEQUENCE</scope>
    <source>
        <strain evidence="2">SIG140</strain>
    </source>
</reference>
<gene>
    <name evidence="2" type="ORF">E7101_14415</name>
</gene>
<feature type="chain" id="PRO_5039349044" description="Lipoprotein" evidence="1">
    <location>
        <begin position="22"/>
        <end position="687"/>
    </location>
</feature>
<evidence type="ECO:0008006" key="4">
    <source>
        <dbReference type="Google" id="ProtNLM"/>
    </source>
</evidence>
<accession>A0A9D5S8Q4</accession>
<dbReference type="EMBL" id="SUYC01000024">
    <property type="protein sequence ID" value="MBE6272118.1"/>
    <property type="molecule type" value="Genomic_DNA"/>
</dbReference>
<evidence type="ECO:0000313" key="2">
    <source>
        <dbReference type="EMBL" id="MBE6272118.1"/>
    </source>
</evidence>